<dbReference type="AlphaFoldDB" id="A0A1T5M1Y5"/>
<dbReference type="CDD" id="cd19088">
    <property type="entry name" value="AKR_AKR13B1"/>
    <property type="match status" value="1"/>
</dbReference>
<dbReference type="InterPro" id="IPR023210">
    <property type="entry name" value="NADP_OxRdtase_dom"/>
</dbReference>
<protein>
    <submittedName>
        <fullName evidence="3">Predicted oxidoreductase</fullName>
    </submittedName>
</protein>
<dbReference type="OrthoDB" id="9768793at2"/>
<organism evidence="3 4">
    <name type="scientific">Krasilnikoviella flava</name>
    <dbReference type="NCBI Taxonomy" id="526729"/>
    <lineage>
        <taxon>Bacteria</taxon>
        <taxon>Bacillati</taxon>
        <taxon>Actinomycetota</taxon>
        <taxon>Actinomycetes</taxon>
        <taxon>Micrococcales</taxon>
        <taxon>Promicromonosporaceae</taxon>
        <taxon>Krasilnikoviella</taxon>
    </lineage>
</organism>
<dbReference type="PANTHER" id="PTHR43625:SF40">
    <property type="entry name" value="ALDO-KETO REDUCTASE YAKC [NADP(+)]"/>
    <property type="match status" value="1"/>
</dbReference>
<evidence type="ECO:0000313" key="3">
    <source>
        <dbReference type="EMBL" id="SKC81788.1"/>
    </source>
</evidence>
<keyword evidence="1" id="KW-0560">Oxidoreductase</keyword>
<evidence type="ECO:0000256" key="1">
    <source>
        <dbReference type="ARBA" id="ARBA00023002"/>
    </source>
</evidence>
<dbReference type="EMBL" id="FUZQ01000008">
    <property type="protein sequence ID" value="SKC81788.1"/>
    <property type="molecule type" value="Genomic_DNA"/>
</dbReference>
<keyword evidence="4" id="KW-1185">Reference proteome</keyword>
<dbReference type="SUPFAM" id="SSF51430">
    <property type="entry name" value="NAD(P)-linked oxidoreductase"/>
    <property type="match status" value="1"/>
</dbReference>
<dbReference type="PANTHER" id="PTHR43625">
    <property type="entry name" value="AFLATOXIN B1 ALDEHYDE REDUCTASE"/>
    <property type="match status" value="1"/>
</dbReference>
<feature type="domain" description="NADP-dependent oxidoreductase" evidence="2">
    <location>
        <begin position="24"/>
        <end position="291"/>
    </location>
</feature>
<dbReference type="InterPro" id="IPR036812">
    <property type="entry name" value="NAD(P)_OxRdtase_dom_sf"/>
</dbReference>
<accession>A0A1T5M1Y5</accession>
<dbReference type="GO" id="GO:0016491">
    <property type="term" value="F:oxidoreductase activity"/>
    <property type="evidence" value="ECO:0007669"/>
    <property type="project" value="UniProtKB-KW"/>
</dbReference>
<dbReference type="RefSeq" id="WP_079576621.1">
    <property type="nucleotide sequence ID" value="NZ_FUZQ01000008.1"/>
</dbReference>
<dbReference type="GO" id="GO:0005737">
    <property type="term" value="C:cytoplasm"/>
    <property type="evidence" value="ECO:0007669"/>
    <property type="project" value="TreeGrafter"/>
</dbReference>
<evidence type="ECO:0000259" key="2">
    <source>
        <dbReference type="Pfam" id="PF00248"/>
    </source>
</evidence>
<dbReference type="PRINTS" id="PR00069">
    <property type="entry name" value="ALDKETRDTASE"/>
</dbReference>
<proteinExistence type="predicted"/>
<sequence length="293" mass="31393">MTTQSTVLTDRTTYPLGGDLAVRRLGLGTMRHADGPTVRRGVTAPVWEPPTDRAELLEVIRTAVGSGVDLVDTADAYALGAGEELVAEALSTVDRPVVVATKVGVLRPRPDAWVPLGHPDYLRQQVELSLRRLRRETIDLLYLHRVDENFPIADQVGALAEAVAEGKVRHLGLSDVSVAQLDAARAVAPIAAVQNHYSYATRGHDAVVDRTQELGIAFVPFFPVSFDPAARPELGAVAHARGVTPQQVALAWLLQRSPNVIPIPGTTSLRHLAQNMAAADLVLTDGEMAQLAG</sequence>
<gene>
    <name evidence="3" type="ORF">SAMN04324258_4302</name>
</gene>
<reference evidence="3 4" key="1">
    <citation type="submission" date="2017-02" db="EMBL/GenBank/DDBJ databases">
        <authorList>
            <person name="Peterson S.W."/>
        </authorList>
    </citation>
    <scope>NUCLEOTIDE SEQUENCE [LARGE SCALE GENOMIC DNA]</scope>
    <source>
        <strain evidence="3 4">DSM 21481</strain>
    </source>
</reference>
<evidence type="ECO:0000313" key="4">
    <source>
        <dbReference type="Proteomes" id="UP000189777"/>
    </source>
</evidence>
<name>A0A1T5M1Y5_9MICO</name>
<dbReference type="InterPro" id="IPR050791">
    <property type="entry name" value="Aldo-Keto_reductase"/>
</dbReference>
<dbReference type="Proteomes" id="UP000189777">
    <property type="component" value="Unassembled WGS sequence"/>
</dbReference>
<dbReference type="InterPro" id="IPR020471">
    <property type="entry name" value="AKR"/>
</dbReference>
<dbReference type="Pfam" id="PF00248">
    <property type="entry name" value="Aldo_ket_red"/>
    <property type="match status" value="1"/>
</dbReference>
<dbReference type="Gene3D" id="3.20.20.100">
    <property type="entry name" value="NADP-dependent oxidoreductase domain"/>
    <property type="match status" value="1"/>
</dbReference>
<dbReference type="STRING" id="526729.SAMN04324258_4302"/>